<dbReference type="Pfam" id="PF24139">
    <property type="entry name" value="TPR_TNPO3_IPO13_4th"/>
    <property type="match status" value="1"/>
</dbReference>
<dbReference type="STRING" id="4955.A0A1G4MGJ8"/>
<evidence type="ECO:0000313" key="2">
    <source>
        <dbReference type="EMBL" id="SCW02847.1"/>
    </source>
</evidence>
<dbReference type="InterPro" id="IPR057942">
    <property type="entry name" value="TPR_TNPO3_IPO13_3rd"/>
</dbReference>
<dbReference type="Pfam" id="PF08389">
    <property type="entry name" value="Xpo1"/>
    <property type="match status" value="1"/>
</dbReference>
<feature type="domain" description="Importin N-terminal" evidence="1">
    <location>
        <begin position="27"/>
        <end position="95"/>
    </location>
</feature>
<dbReference type="InterPro" id="IPR016024">
    <property type="entry name" value="ARM-type_fold"/>
</dbReference>
<dbReference type="OrthoDB" id="435593at2759"/>
<protein>
    <submittedName>
        <fullName evidence="2">LAFE_0F15588g1_1</fullName>
    </submittedName>
</protein>
<dbReference type="GO" id="GO:0031267">
    <property type="term" value="F:small GTPase binding"/>
    <property type="evidence" value="ECO:0007669"/>
    <property type="project" value="InterPro"/>
</dbReference>
<dbReference type="InterPro" id="IPR001494">
    <property type="entry name" value="Importin-beta_N"/>
</dbReference>
<evidence type="ECO:0000313" key="3">
    <source>
        <dbReference type="Proteomes" id="UP000190831"/>
    </source>
</evidence>
<dbReference type="Gene3D" id="1.25.10.10">
    <property type="entry name" value="Leucine-rich Repeat Variant"/>
    <property type="match status" value="1"/>
</dbReference>
<sequence>MSFRIEEVQRALECISSSATQENKNQALQYLEQFQKSPEAWTICNHILTADVDQSMIQLQVFASQTLRNKVTYDLSQLHGNLAEFKQTLLKLISLHSQKLIVTQLSVTLARLAIQYVEWRNPIGEIITVLNSQPGKLLEFLKILPEETLDIKSTPLTEDEFKSRVHELIDQIAKDVLNFLISSIGILKSNSNEITVTQVLNCLNTWSYEFPIEELLTVNPLVSLIFQVLNEAQEEDSDAFDAAVECLCVILKETRDVENENLISALYHELLTLQAKLLPLDQISDFDEYYDIMDGLTRLFVEAGEAWCVFIAKSPQVFKPLVTVLLLLTCRNSDLDIVKYTFPFWFNLKQMLVLPRFKEQRLAYQDIFVDLINGVIAHLKYPANNFSNKEEEDKFKEFRYDMGGVLKDCTAVVGSSKALNEPFTQITKAMTIPNPMEQWQNLEAPLFSLRTMAQEVSTSENVVLPQLFQMLCNMPEHPKIRYATTLVFGRYTEWAAKHPQFLEMELNYIFNGFQFANGDLSILTASSHALMYFCQDCSALLSDYVDQLVNFYWKIEPMVDTESLFEVCQGLSAVINQQPIERIGPSLELFIKPQLSNLVESVAMWKSSPSSKDFIRQVCDKIDMIFAVFEELKPRYEFPNQGEEPLEPYISTIWDTMHKILVDEGASSCEPIVEIAMKWLRKVFFNFHIFAKPILPSVANYLVQGYSTTGFGVYLWCSGAIISVFGDDESYSIESEVKDAVWQFTCSQCVTFMRNFEKVDHSKLDEIYDSIQDFFIMITDVIMFYPDRFIVSELLEPVFDVGLRCVCQVKNYDCYITIVRALDDILSWGFETPPISTVAIDDVPIEWRQCVITKVVQGKGSELVVSLLMGLVSNFSSDAHPDVIGCIVKCLNLATQATGDATVCMEWLSHGMDTLGKVTDQERAKLMTTVGNALPQRDLRRVRNGIKDFVSWYLRKNVSPRLYKSAP</sequence>
<name>A0A1G4MGJ8_LACFM</name>
<dbReference type="EMBL" id="LT598490">
    <property type="protein sequence ID" value="SCW02847.1"/>
    <property type="molecule type" value="Genomic_DNA"/>
</dbReference>
<dbReference type="OMA" id="LECITSW"/>
<dbReference type="Pfam" id="PF24140">
    <property type="entry name" value="TPR_TNPO3_IPO13_3rd"/>
    <property type="match status" value="1"/>
</dbReference>
<dbReference type="GO" id="GO:0005634">
    <property type="term" value="C:nucleus"/>
    <property type="evidence" value="ECO:0007669"/>
    <property type="project" value="UniProtKB-ARBA"/>
</dbReference>
<dbReference type="PANTHER" id="PTHR12363:SF53">
    <property type="entry name" value="MRNA TRANSPORT REGULATOR MTR10"/>
    <property type="match status" value="1"/>
</dbReference>
<dbReference type="Pfam" id="PF03810">
    <property type="entry name" value="IBN_N"/>
    <property type="match status" value="1"/>
</dbReference>
<gene>
    <name evidence="2" type="ORF">LAFE_0F15588G</name>
</gene>
<organism evidence="2 3">
    <name type="scientific">Lachancea fermentati</name>
    <name type="common">Zygosaccharomyces fermentati</name>
    <dbReference type="NCBI Taxonomy" id="4955"/>
    <lineage>
        <taxon>Eukaryota</taxon>
        <taxon>Fungi</taxon>
        <taxon>Dikarya</taxon>
        <taxon>Ascomycota</taxon>
        <taxon>Saccharomycotina</taxon>
        <taxon>Saccharomycetes</taxon>
        <taxon>Saccharomycetales</taxon>
        <taxon>Saccharomycetaceae</taxon>
        <taxon>Lachancea</taxon>
    </lineage>
</organism>
<dbReference type="InterPro" id="IPR013598">
    <property type="entry name" value="Exportin-1/Importin-b-like"/>
</dbReference>
<dbReference type="InterPro" id="IPR011989">
    <property type="entry name" value="ARM-like"/>
</dbReference>
<dbReference type="InterPro" id="IPR051345">
    <property type="entry name" value="Importin_beta-like_NTR"/>
</dbReference>
<reference evidence="3" key="1">
    <citation type="submission" date="2016-03" db="EMBL/GenBank/DDBJ databases">
        <authorList>
            <person name="Devillers H."/>
        </authorList>
    </citation>
    <scope>NUCLEOTIDE SEQUENCE [LARGE SCALE GENOMIC DNA]</scope>
</reference>
<accession>A0A1G4MGJ8</accession>
<dbReference type="InterPro" id="IPR057941">
    <property type="entry name" value="TPR_TNPO3_IPO13_2nd"/>
</dbReference>
<dbReference type="Proteomes" id="UP000190831">
    <property type="component" value="Chromosome F"/>
</dbReference>
<dbReference type="GO" id="GO:0005737">
    <property type="term" value="C:cytoplasm"/>
    <property type="evidence" value="ECO:0007669"/>
    <property type="project" value="TreeGrafter"/>
</dbReference>
<keyword evidence="3" id="KW-1185">Reference proteome</keyword>
<dbReference type="PANTHER" id="PTHR12363">
    <property type="entry name" value="TRANSPORTIN 3 AND IMPORTIN 13"/>
    <property type="match status" value="1"/>
</dbReference>
<dbReference type="Pfam" id="PF24138">
    <property type="entry name" value="TPR_TNPO3_IPO13_2nd"/>
    <property type="match status" value="1"/>
</dbReference>
<dbReference type="SMART" id="SM00913">
    <property type="entry name" value="IBN_N"/>
    <property type="match status" value="1"/>
</dbReference>
<dbReference type="FunFam" id="1.25.10.10:FF:000266">
    <property type="entry name" value="mRNA transport regulator MTR10"/>
    <property type="match status" value="1"/>
</dbReference>
<evidence type="ECO:0000259" key="1">
    <source>
        <dbReference type="SMART" id="SM00913"/>
    </source>
</evidence>
<proteinExistence type="predicted"/>
<dbReference type="AlphaFoldDB" id="A0A1G4MGJ8"/>
<dbReference type="InterPro" id="IPR058537">
    <property type="entry name" value="TPR_TNPO3_IPO13_4th"/>
</dbReference>
<dbReference type="SUPFAM" id="SSF48371">
    <property type="entry name" value="ARM repeat"/>
    <property type="match status" value="1"/>
</dbReference>
<dbReference type="GO" id="GO:0006606">
    <property type="term" value="P:protein import into nucleus"/>
    <property type="evidence" value="ECO:0007669"/>
    <property type="project" value="TreeGrafter"/>
</dbReference>